<comment type="catalytic activity">
    <reaction evidence="6 9">
        <text>lipid IVA (E. coli) + CMP-3-deoxy-beta-D-manno-octulosonate = alpha-Kdo-(2-&gt;6)-lipid IVA (E. coli) + CMP + H(+)</text>
        <dbReference type="Rhea" id="RHEA:28066"/>
        <dbReference type="ChEBI" id="CHEBI:15378"/>
        <dbReference type="ChEBI" id="CHEBI:58603"/>
        <dbReference type="ChEBI" id="CHEBI:60364"/>
        <dbReference type="ChEBI" id="CHEBI:60377"/>
        <dbReference type="ChEBI" id="CHEBI:85987"/>
        <dbReference type="EC" id="2.4.99.12"/>
    </reaction>
</comment>
<keyword evidence="9" id="KW-1133">Transmembrane helix</keyword>
<dbReference type="UniPathway" id="UPA00958"/>
<keyword evidence="9" id="KW-0812">Transmembrane</keyword>
<proteinExistence type="inferred from homology"/>
<keyword evidence="12" id="KW-1185">Reference proteome</keyword>
<evidence type="ECO:0000256" key="3">
    <source>
        <dbReference type="ARBA" id="ARBA00019077"/>
    </source>
</evidence>
<evidence type="ECO:0000313" key="12">
    <source>
        <dbReference type="Proteomes" id="UP000315017"/>
    </source>
</evidence>
<keyword evidence="9" id="KW-0448">Lipopolysaccharide biosynthesis</keyword>
<dbReference type="Gene3D" id="3.40.50.2000">
    <property type="entry name" value="Glycogen Phosphorylase B"/>
    <property type="match status" value="1"/>
</dbReference>
<dbReference type="RefSeq" id="WP_145088114.1">
    <property type="nucleotide sequence ID" value="NZ_CP036274.1"/>
</dbReference>
<comment type="function">
    <text evidence="9">Involved in lipopolysaccharide (LPS) biosynthesis. Catalyzes the transfer of 3-deoxy-D-manno-octulosonate (Kdo) residue(s) from CMP-Kdo to lipid IV(A), the tetraacyldisaccharide-1,4'-bisphosphate precursor of lipid A.</text>
</comment>
<evidence type="ECO:0000256" key="8">
    <source>
        <dbReference type="PIRSR" id="PIRSR639901-2"/>
    </source>
</evidence>
<dbReference type="OrthoDB" id="9789797at2"/>
<feature type="transmembrane region" description="Helical" evidence="9">
    <location>
        <begin position="6"/>
        <end position="22"/>
    </location>
</feature>
<dbReference type="Gene3D" id="3.40.50.11720">
    <property type="entry name" value="3-Deoxy-D-manno-octulosonic-acid transferase, N-terminal domain"/>
    <property type="match status" value="1"/>
</dbReference>
<dbReference type="InterPro" id="IPR039901">
    <property type="entry name" value="Kdotransferase"/>
</dbReference>
<dbReference type="Pfam" id="PF04413">
    <property type="entry name" value="Glycos_transf_N"/>
    <property type="match status" value="1"/>
</dbReference>
<keyword evidence="4 9" id="KW-0808">Transferase</keyword>
<evidence type="ECO:0000256" key="2">
    <source>
        <dbReference type="ARBA" id="ARBA00012621"/>
    </source>
</evidence>
<reference evidence="11 12" key="1">
    <citation type="submission" date="2019-02" db="EMBL/GenBank/DDBJ databases">
        <title>Deep-cultivation of Planctomycetes and their phenomic and genomic characterization uncovers novel biology.</title>
        <authorList>
            <person name="Wiegand S."/>
            <person name="Jogler M."/>
            <person name="Boedeker C."/>
            <person name="Pinto D."/>
            <person name="Vollmers J."/>
            <person name="Rivas-Marin E."/>
            <person name="Kohn T."/>
            <person name="Peeters S.H."/>
            <person name="Heuer A."/>
            <person name="Rast P."/>
            <person name="Oberbeckmann S."/>
            <person name="Bunk B."/>
            <person name="Jeske O."/>
            <person name="Meyerdierks A."/>
            <person name="Storesund J.E."/>
            <person name="Kallscheuer N."/>
            <person name="Luecker S."/>
            <person name="Lage O.M."/>
            <person name="Pohl T."/>
            <person name="Merkel B.J."/>
            <person name="Hornburger P."/>
            <person name="Mueller R.-W."/>
            <person name="Bruemmer F."/>
            <person name="Labrenz M."/>
            <person name="Spormann A.M."/>
            <person name="Op den Camp H."/>
            <person name="Overmann J."/>
            <person name="Amann R."/>
            <person name="Jetten M.S.M."/>
            <person name="Mascher T."/>
            <person name="Medema M.H."/>
            <person name="Devos D.P."/>
            <person name="Kaster A.-K."/>
            <person name="Ovreas L."/>
            <person name="Rohde M."/>
            <person name="Galperin M.Y."/>
            <person name="Jogler C."/>
        </authorList>
    </citation>
    <scope>NUCLEOTIDE SEQUENCE [LARGE SCALE GENOMIC DNA]</scope>
    <source>
        <strain evidence="11 12">ETA_A8</strain>
    </source>
</reference>
<gene>
    <name evidence="11" type="primary">waaA</name>
    <name evidence="11" type="ORF">ETAA8_23480</name>
</gene>
<dbReference type="AlphaFoldDB" id="A0A517YAP0"/>
<accession>A0A517YAP0</accession>
<protein>
    <recommendedName>
        <fullName evidence="3 9">3-deoxy-D-manno-octulosonic acid transferase</fullName>
        <shortName evidence="9">Kdo transferase</shortName>
        <ecNumber evidence="2 9">2.4.99.12</ecNumber>
    </recommendedName>
    <alternativeName>
        <fullName evidence="5 9">Lipid IV(A) 3-deoxy-D-manno-octulosonic acid transferase</fullName>
    </alternativeName>
</protein>
<dbReference type="GO" id="GO:0009244">
    <property type="term" value="P:lipopolysaccharide core region biosynthetic process"/>
    <property type="evidence" value="ECO:0007669"/>
    <property type="project" value="UniProtKB-UniRule"/>
</dbReference>
<dbReference type="Proteomes" id="UP000315017">
    <property type="component" value="Chromosome"/>
</dbReference>
<evidence type="ECO:0000256" key="1">
    <source>
        <dbReference type="ARBA" id="ARBA00004713"/>
    </source>
</evidence>
<dbReference type="EMBL" id="CP036274">
    <property type="protein sequence ID" value="QDU27261.1"/>
    <property type="molecule type" value="Genomic_DNA"/>
</dbReference>
<feature type="domain" description="3-deoxy-D-manno-octulosonic-acid transferase N-terminal" evidence="10">
    <location>
        <begin position="43"/>
        <end position="211"/>
    </location>
</feature>
<dbReference type="GO" id="GO:0043842">
    <property type="term" value="F:Kdo transferase activity"/>
    <property type="evidence" value="ECO:0007669"/>
    <property type="project" value="UniProtKB-EC"/>
</dbReference>
<comment type="similarity">
    <text evidence="9">Belongs to the glycosyltransferase group 1 family.</text>
</comment>
<dbReference type="SUPFAM" id="SSF53756">
    <property type="entry name" value="UDP-Glycosyltransferase/glycogen phosphorylase"/>
    <property type="match status" value="1"/>
</dbReference>
<dbReference type="InterPro" id="IPR038107">
    <property type="entry name" value="Glycos_transf_N_sf"/>
</dbReference>
<evidence type="ECO:0000256" key="4">
    <source>
        <dbReference type="ARBA" id="ARBA00022679"/>
    </source>
</evidence>
<dbReference type="PANTHER" id="PTHR42755">
    <property type="entry name" value="3-DEOXY-MANNO-OCTULOSONATE CYTIDYLYLTRANSFERASE"/>
    <property type="match status" value="1"/>
</dbReference>
<comment type="pathway">
    <text evidence="1 9">Bacterial outer membrane biogenesis; LPS core biosynthesis.</text>
</comment>
<dbReference type="EC" id="2.4.99.12" evidence="2 9"/>
<dbReference type="GO" id="GO:0005886">
    <property type="term" value="C:plasma membrane"/>
    <property type="evidence" value="ECO:0007669"/>
    <property type="project" value="UniProtKB-SubCell"/>
</dbReference>
<evidence type="ECO:0000256" key="5">
    <source>
        <dbReference type="ARBA" id="ARBA00031445"/>
    </source>
</evidence>
<feature type="active site" description="Proton acceptor" evidence="7">
    <location>
        <position position="62"/>
    </location>
</feature>
<dbReference type="KEGG" id="aagg:ETAA8_23480"/>
<evidence type="ECO:0000256" key="9">
    <source>
        <dbReference type="RuleBase" id="RU365103"/>
    </source>
</evidence>
<keyword evidence="9" id="KW-1003">Cell membrane</keyword>
<organism evidence="11 12">
    <name type="scientific">Anatilimnocola aggregata</name>
    <dbReference type="NCBI Taxonomy" id="2528021"/>
    <lineage>
        <taxon>Bacteria</taxon>
        <taxon>Pseudomonadati</taxon>
        <taxon>Planctomycetota</taxon>
        <taxon>Planctomycetia</taxon>
        <taxon>Pirellulales</taxon>
        <taxon>Pirellulaceae</taxon>
        <taxon>Anatilimnocola</taxon>
    </lineage>
</organism>
<keyword evidence="11" id="KW-0328">Glycosyltransferase</keyword>
<feature type="site" description="Transition state stabilizer" evidence="8">
    <location>
        <position position="209"/>
    </location>
</feature>
<keyword evidence="9" id="KW-0472">Membrane</keyword>
<evidence type="ECO:0000313" key="11">
    <source>
        <dbReference type="EMBL" id="QDU27261.1"/>
    </source>
</evidence>
<name>A0A517YAP0_9BACT</name>
<dbReference type="InterPro" id="IPR007507">
    <property type="entry name" value="Glycos_transf_N"/>
</dbReference>
<evidence type="ECO:0000259" key="10">
    <source>
        <dbReference type="Pfam" id="PF04413"/>
    </source>
</evidence>
<sequence>MAYVLNVAYVLLLIAAAPYLLYSRIRHGKYRDGWRQKLWGDVPRRRSRRTPCLWLHAVSVGEVNLLQPLIARWEKSHPDWEIVISTTTQTGYALAQKRYAPRMIFYAPLDFTWSVETSLRIIRPTILVLAELELWPNWIAAAQRAGTKVAVINGRLSAKSFRGYSRIAGWLHSTLAAIDLVAVQNTEYAERFVALGAPAKNVCLTGSMKFDGASMDRGNPATRKLSALAGIQDSDVVLLAGSTQAPEEQIALDVFQKLSPQHPNLKLLITPRHPERFDEVAALLDRSGVRWQRRSRLETAGSDPLARVLLIDVVGELGAWWGACQIAFVGGSLGRRGGQNMIEPAAYGAAISFGPNTWNFKDVVQLLLGKQAAIVVRDAAELQSFVARCLVESTFASHLGQRAKELVLQQQGATDRTVTLLETLAAKNLAPTLPAHPSWKKHENKRRAG</sequence>
<evidence type="ECO:0000256" key="6">
    <source>
        <dbReference type="ARBA" id="ARBA00049183"/>
    </source>
</evidence>
<dbReference type="PANTHER" id="PTHR42755:SF1">
    <property type="entry name" value="3-DEOXY-D-MANNO-OCTULOSONIC ACID TRANSFERASE, MITOCHONDRIAL-RELATED"/>
    <property type="match status" value="1"/>
</dbReference>
<evidence type="ECO:0000256" key="7">
    <source>
        <dbReference type="PIRSR" id="PIRSR639901-1"/>
    </source>
</evidence>
<feature type="site" description="Transition state stabilizer" evidence="8">
    <location>
        <position position="131"/>
    </location>
</feature>
<comment type="subcellular location">
    <subcellularLocation>
        <location evidence="9">Cell membrane</location>
    </subcellularLocation>
</comment>
<dbReference type="GO" id="GO:0009245">
    <property type="term" value="P:lipid A biosynthetic process"/>
    <property type="evidence" value="ECO:0007669"/>
    <property type="project" value="TreeGrafter"/>
</dbReference>